<keyword evidence="4 6" id="KW-1133">Transmembrane helix</keyword>
<proteinExistence type="predicted"/>
<dbReference type="AlphaFoldDB" id="A0A0E0EGL0"/>
<evidence type="ECO:0000256" key="3">
    <source>
        <dbReference type="ARBA" id="ARBA00022692"/>
    </source>
</evidence>
<keyword evidence="9" id="KW-1185">Reference proteome</keyword>
<dbReference type="Gramene" id="OMERI08G00060.1">
    <property type="protein sequence ID" value="OMERI08G00060.1"/>
    <property type="gene ID" value="OMERI08G00060"/>
</dbReference>
<evidence type="ECO:0000256" key="2">
    <source>
        <dbReference type="ARBA" id="ARBA00022448"/>
    </source>
</evidence>
<feature type="transmembrane region" description="Helical" evidence="6">
    <location>
        <begin position="40"/>
        <end position="66"/>
    </location>
</feature>
<dbReference type="EnsemblPlants" id="OMERI08G00060.1">
    <property type="protein sequence ID" value="OMERI08G00060.1"/>
    <property type="gene ID" value="OMERI08G00060"/>
</dbReference>
<reference evidence="8" key="2">
    <citation type="submission" date="2018-05" db="EMBL/GenBank/DDBJ databases">
        <title>OmerRS3 (Oryza meridionalis Reference Sequence Version 3).</title>
        <authorList>
            <person name="Zhang J."/>
            <person name="Kudrna D."/>
            <person name="Lee S."/>
            <person name="Talag J."/>
            <person name="Welchert J."/>
            <person name="Wing R.A."/>
        </authorList>
    </citation>
    <scope>NUCLEOTIDE SEQUENCE [LARGE SCALE GENOMIC DNA]</scope>
    <source>
        <strain evidence="8">cv. OR44</strain>
    </source>
</reference>
<comment type="subcellular location">
    <subcellularLocation>
        <location evidence="1">Membrane</location>
        <topology evidence="1">Multi-pass membrane protein</topology>
    </subcellularLocation>
</comment>
<evidence type="ECO:0000313" key="8">
    <source>
        <dbReference type="EnsemblPlants" id="OMERI08G00060.1"/>
    </source>
</evidence>
<evidence type="ECO:0000256" key="1">
    <source>
        <dbReference type="ARBA" id="ARBA00004141"/>
    </source>
</evidence>
<dbReference type="eggNOG" id="KOG0061">
    <property type="taxonomic scope" value="Eukaryota"/>
</dbReference>
<evidence type="ECO:0000256" key="4">
    <source>
        <dbReference type="ARBA" id="ARBA00022989"/>
    </source>
</evidence>
<dbReference type="GO" id="GO:0016020">
    <property type="term" value="C:membrane"/>
    <property type="evidence" value="ECO:0007669"/>
    <property type="project" value="UniProtKB-SubCell"/>
</dbReference>
<dbReference type="InterPro" id="IPR050352">
    <property type="entry name" value="ABCG_transporters"/>
</dbReference>
<dbReference type="STRING" id="40149.A0A0E0EGL0"/>
<dbReference type="HOGENOM" id="CLU_2403361_0_0_1"/>
<dbReference type="PANTHER" id="PTHR48041">
    <property type="entry name" value="ABC TRANSPORTER G FAMILY MEMBER 28"/>
    <property type="match status" value="1"/>
</dbReference>
<reference evidence="8" key="1">
    <citation type="submission" date="2015-04" db="UniProtKB">
        <authorList>
            <consortium name="EnsemblPlants"/>
        </authorList>
    </citation>
    <scope>IDENTIFICATION</scope>
</reference>
<keyword evidence="2" id="KW-0813">Transport</keyword>
<dbReference type="Pfam" id="PF01061">
    <property type="entry name" value="ABC2_membrane"/>
    <property type="match status" value="1"/>
</dbReference>
<organism evidence="8">
    <name type="scientific">Oryza meridionalis</name>
    <dbReference type="NCBI Taxonomy" id="40149"/>
    <lineage>
        <taxon>Eukaryota</taxon>
        <taxon>Viridiplantae</taxon>
        <taxon>Streptophyta</taxon>
        <taxon>Embryophyta</taxon>
        <taxon>Tracheophyta</taxon>
        <taxon>Spermatophyta</taxon>
        <taxon>Magnoliopsida</taxon>
        <taxon>Liliopsida</taxon>
        <taxon>Poales</taxon>
        <taxon>Poaceae</taxon>
        <taxon>BOP clade</taxon>
        <taxon>Oryzoideae</taxon>
        <taxon>Oryzeae</taxon>
        <taxon>Oryzinae</taxon>
        <taxon>Oryza</taxon>
    </lineage>
</organism>
<dbReference type="GO" id="GO:0140359">
    <property type="term" value="F:ABC-type transporter activity"/>
    <property type="evidence" value="ECO:0007669"/>
    <property type="project" value="InterPro"/>
</dbReference>
<evidence type="ECO:0000256" key="6">
    <source>
        <dbReference type="SAM" id="Phobius"/>
    </source>
</evidence>
<accession>A0A0E0EGL0</accession>
<sequence>MAMSTTFYVCADALPVLVQECHIYIRETAHNAYRRLSSYVIANTAVAFLPLVLLALAFAATTFFAVGLSGGGAASPVASRCSTAHRSAGCRKP</sequence>
<evidence type="ECO:0000313" key="9">
    <source>
        <dbReference type="Proteomes" id="UP000008021"/>
    </source>
</evidence>
<feature type="domain" description="ABC-2 type transporter transmembrane" evidence="7">
    <location>
        <begin position="3"/>
        <end position="70"/>
    </location>
</feature>
<dbReference type="InterPro" id="IPR013525">
    <property type="entry name" value="ABC2_TM"/>
</dbReference>
<dbReference type="PANTHER" id="PTHR48041:SF40">
    <property type="entry name" value="OS05G0120200 PROTEIN"/>
    <property type="match status" value="1"/>
</dbReference>
<name>A0A0E0EGL0_9ORYZ</name>
<keyword evidence="3 6" id="KW-0812">Transmembrane</keyword>
<evidence type="ECO:0000256" key="5">
    <source>
        <dbReference type="ARBA" id="ARBA00023136"/>
    </source>
</evidence>
<dbReference type="Proteomes" id="UP000008021">
    <property type="component" value="Chromosome 8"/>
</dbReference>
<evidence type="ECO:0000259" key="7">
    <source>
        <dbReference type="Pfam" id="PF01061"/>
    </source>
</evidence>
<keyword evidence="5 6" id="KW-0472">Membrane</keyword>
<protein>
    <recommendedName>
        <fullName evidence="7">ABC-2 type transporter transmembrane domain-containing protein</fullName>
    </recommendedName>
</protein>